<evidence type="ECO:0000259" key="6">
    <source>
        <dbReference type="PROSITE" id="PS50110"/>
    </source>
</evidence>
<evidence type="ECO:0000259" key="5">
    <source>
        <dbReference type="PROSITE" id="PS50109"/>
    </source>
</evidence>
<dbReference type="Pfam" id="PF02518">
    <property type="entry name" value="HATPase_c"/>
    <property type="match status" value="1"/>
</dbReference>
<comment type="caution">
    <text evidence="7">The sequence shown here is derived from an EMBL/GenBank/DDBJ whole genome shotgun (WGS) entry which is preliminary data.</text>
</comment>
<dbReference type="PANTHER" id="PTHR45339:SF5">
    <property type="entry name" value="HISTIDINE KINASE"/>
    <property type="match status" value="1"/>
</dbReference>
<dbReference type="PRINTS" id="PR00344">
    <property type="entry name" value="BCTRLSENSOR"/>
</dbReference>
<dbReference type="SUPFAM" id="SSF52172">
    <property type="entry name" value="CheY-like"/>
    <property type="match status" value="2"/>
</dbReference>
<keyword evidence="8" id="KW-1185">Reference proteome</keyword>
<dbReference type="InterPro" id="IPR036890">
    <property type="entry name" value="HATPase_C_sf"/>
</dbReference>
<dbReference type="SUPFAM" id="SSF55874">
    <property type="entry name" value="ATPase domain of HSP90 chaperone/DNA topoisomerase II/histidine kinase"/>
    <property type="match status" value="1"/>
</dbReference>
<dbReference type="Gene3D" id="3.40.50.2300">
    <property type="match status" value="1"/>
</dbReference>
<accession>A0ABU0IYA0</accession>
<sequence length="515" mass="53830">MKNDAQAITPEQLATLSHEFRTPLNGVLGMARLLDGTPLTAEQRSYVAALKESGDHLLSLVNDVLDLARLGAGRIELHAAPMSADNLLRQVCELMSPRAHEKGIEIAWAVAPGLTPVLADEGRLRQVLLNFVGNAVKFTETGGVLITAEPGQAGALRLTVSDSGPGVPEAARQRIFEAFVHADPIHGGAAVGGAGLGLAIVSRLGAAMNARMGVGGTPGEGADFWFEADFPPILEEGAGPAPVEQPLTGLTVGVASPSPVVREAAARQIAACGGTAITAATPAELAALTDPAAVLLIDQDCGDGKRPPAPPEGRTALVLLRPDQRDRIPRRRKAGFAGFLIKPLRSASLAERVLAALRPDAKGKQAAVQDDRIAEAAAPGVRVLLAEDNPINALLARALLEREGCHVERVASGLECLAALSATSYDLVLMDLRMPGLNGMEATRELRQRGVITPIVALTADAFEDDRRACLAAGMDDFLVKPLTHAALRAALARWTDSGTSAGWTRETTQAKLAS</sequence>
<dbReference type="InterPro" id="IPR004358">
    <property type="entry name" value="Sig_transdc_His_kin-like_C"/>
</dbReference>
<dbReference type="EC" id="2.7.13.3" evidence="2"/>
<reference evidence="7 8" key="1">
    <citation type="submission" date="2023-07" db="EMBL/GenBank/DDBJ databases">
        <title>Genomic Encyclopedia of Type Strains, Phase IV (KMG-IV): sequencing the most valuable type-strain genomes for metagenomic binning, comparative biology and taxonomic classification.</title>
        <authorList>
            <person name="Goeker M."/>
        </authorList>
    </citation>
    <scope>NUCLEOTIDE SEQUENCE [LARGE SCALE GENOMIC DNA]</scope>
    <source>
        <strain evidence="7 8">DSM 18695</strain>
    </source>
</reference>
<comment type="catalytic activity">
    <reaction evidence="1">
        <text>ATP + protein L-histidine = ADP + protein N-phospho-L-histidine.</text>
        <dbReference type="EC" id="2.7.13.3"/>
    </reaction>
</comment>
<dbReference type="Pfam" id="PF00512">
    <property type="entry name" value="HisKA"/>
    <property type="match status" value="1"/>
</dbReference>
<keyword evidence="3 4" id="KW-0597">Phosphoprotein</keyword>
<evidence type="ECO:0000256" key="1">
    <source>
        <dbReference type="ARBA" id="ARBA00000085"/>
    </source>
</evidence>
<evidence type="ECO:0000313" key="7">
    <source>
        <dbReference type="EMBL" id="MDQ0466988.1"/>
    </source>
</evidence>
<name>A0ABU0IYA0_9CAUL</name>
<dbReference type="Proteomes" id="UP001228905">
    <property type="component" value="Unassembled WGS sequence"/>
</dbReference>
<dbReference type="PROSITE" id="PS50110">
    <property type="entry name" value="RESPONSE_REGULATORY"/>
    <property type="match status" value="1"/>
</dbReference>
<dbReference type="Pfam" id="PF00072">
    <property type="entry name" value="Response_reg"/>
    <property type="match status" value="1"/>
</dbReference>
<dbReference type="CDD" id="cd17546">
    <property type="entry name" value="REC_hyHK_CKI1_RcsC-like"/>
    <property type="match status" value="1"/>
</dbReference>
<gene>
    <name evidence="7" type="ORF">QO010_004785</name>
</gene>
<dbReference type="InterPro" id="IPR005467">
    <property type="entry name" value="His_kinase_dom"/>
</dbReference>
<protein>
    <recommendedName>
        <fullName evidence="2">histidine kinase</fullName>
        <ecNumber evidence="2">2.7.13.3</ecNumber>
    </recommendedName>
</protein>
<dbReference type="InterPro" id="IPR036097">
    <property type="entry name" value="HisK_dim/P_sf"/>
</dbReference>
<proteinExistence type="predicted"/>
<feature type="domain" description="Histidine kinase" evidence="5">
    <location>
        <begin position="15"/>
        <end position="232"/>
    </location>
</feature>
<dbReference type="Gene3D" id="3.30.565.10">
    <property type="entry name" value="Histidine kinase-like ATPase, C-terminal domain"/>
    <property type="match status" value="1"/>
</dbReference>
<dbReference type="InterPro" id="IPR011006">
    <property type="entry name" value="CheY-like_superfamily"/>
</dbReference>
<dbReference type="PANTHER" id="PTHR45339">
    <property type="entry name" value="HYBRID SIGNAL TRANSDUCTION HISTIDINE KINASE J"/>
    <property type="match status" value="1"/>
</dbReference>
<dbReference type="EMBL" id="JAUSVS010000019">
    <property type="protein sequence ID" value="MDQ0466988.1"/>
    <property type="molecule type" value="Genomic_DNA"/>
</dbReference>
<evidence type="ECO:0000256" key="2">
    <source>
        <dbReference type="ARBA" id="ARBA00012438"/>
    </source>
</evidence>
<feature type="domain" description="Response regulatory" evidence="6">
    <location>
        <begin position="382"/>
        <end position="496"/>
    </location>
</feature>
<evidence type="ECO:0000256" key="4">
    <source>
        <dbReference type="PROSITE-ProRule" id="PRU00169"/>
    </source>
</evidence>
<dbReference type="InterPro" id="IPR003661">
    <property type="entry name" value="HisK_dim/P_dom"/>
</dbReference>
<dbReference type="SUPFAM" id="SSF47384">
    <property type="entry name" value="Homodimeric domain of signal transducing histidine kinase"/>
    <property type="match status" value="1"/>
</dbReference>
<feature type="modified residue" description="4-aspartylphosphate" evidence="4">
    <location>
        <position position="431"/>
    </location>
</feature>
<dbReference type="InterPro" id="IPR003594">
    <property type="entry name" value="HATPase_dom"/>
</dbReference>
<organism evidence="7 8">
    <name type="scientific">Caulobacter ginsengisoli</name>
    <dbReference type="NCBI Taxonomy" id="400775"/>
    <lineage>
        <taxon>Bacteria</taxon>
        <taxon>Pseudomonadati</taxon>
        <taxon>Pseudomonadota</taxon>
        <taxon>Alphaproteobacteria</taxon>
        <taxon>Caulobacterales</taxon>
        <taxon>Caulobacteraceae</taxon>
        <taxon>Caulobacter</taxon>
    </lineage>
</organism>
<dbReference type="PROSITE" id="PS50109">
    <property type="entry name" value="HIS_KIN"/>
    <property type="match status" value="1"/>
</dbReference>
<dbReference type="CDD" id="cd00082">
    <property type="entry name" value="HisKA"/>
    <property type="match status" value="1"/>
</dbReference>
<evidence type="ECO:0000256" key="3">
    <source>
        <dbReference type="ARBA" id="ARBA00022553"/>
    </source>
</evidence>
<evidence type="ECO:0000313" key="8">
    <source>
        <dbReference type="Proteomes" id="UP001228905"/>
    </source>
</evidence>
<dbReference type="Gene3D" id="1.10.287.130">
    <property type="match status" value="1"/>
</dbReference>
<dbReference type="SMART" id="SM00448">
    <property type="entry name" value="REC"/>
    <property type="match status" value="1"/>
</dbReference>
<dbReference type="InterPro" id="IPR001789">
    <property type="entry name" value="Sig_transdc_resp-reg_receiver"/>
</dbReference>
<dbReference type="RefSeq" id="WP_307353268.1">
    <property type="nucleotide sequence ID" value="NZ_JAUSVS010000019.1"/>
</dbReference>
<dbReference type="SMART" id="SM00388">
    <property type="entry name" value="HisKA"/>
    <property type="match status" value="1"/>
</dbReference>
<dbReference type="SMART" id="SM00387">
    <property type="entry name" value="HATPase_c"/>
    <property type="match status" value="1"/>
</dbReference>